<dbReference type="PROSITE" id="PS51352">
    <property type="entry name" value="THIOREDOXIN_2"/>
    <property type="match status" value="1"/>
</dbReference>
<name>A0A2R4WIR3_9HYPH</name>
<dbReference type="KEGG" id="mee:DA075_11155"/>
<accession>A0A2R4WIR3</accession>
<evidence type="ECO:0000256" key="6">
    <source>
        <dbReference type="SAM" id="SignalP"/>
    </source>
</evidence>
<dbReference type="Pfam" id="PF18312">
    <property type="entry name" value="ScsC_N"/>
    <property type="match status" value="1"/>
</dbReference>
<evidence type="ECO:0000256" key="1">
    <source>
        <dbReference type="ARBA" id="ARBA00022729"/>
    </source>
</evidence>
<keyword evidence="1 6" id="KW-0732">Signal</keyword>
<sequence length="275" mass="29208">MLLLPRLLPALALAGLVATAAPTRAQAPTTTPAAPGTAAQSPATSGAMTDAQRQAIESVVRDYLLKNPEVLQEAMAELEKRQQEAQKVAQASALKETRDTLHNSPHGFVAGNPNGDVTLVEFFDYNCGYCKRALTDLQTLIKGDPKLKVVLRDFPVLGPDSLEASKVALAAKQQLKGDKLFDYHTRLLESRGRVNGERAIAVAKEMGLDIAKLQKDMQAPDIQAALQENVGLGDKLGLSGTPAFIIGDEIIPGAVGVDPIRKTVAGVRQCGHATC</sequence>
<keyword evidence="9" id="KW-1185">Reference proteome</keyword>
<dbReference type="AlphaFoldDB" id="A0A2R4WIR3"/>
<feature type="domain" description="Thioredoxin" evidence="7">
    <location>
        <begin position="82"/>
        <end position="269"/>
    </location>
</feature>
<evidence type="ECO:0000256" key="4">
    <source>
        <dbReference type="ARBA" id="ARBA00023284"/>
    </source>
</evidence>
<protein>
    <submittedName>
        <fullName evidence="8">Disulfide bond formation protein DsbA</fullName>
    </submittedName>
</protein>
<evidence type="ECO:0000256" key="3">
    <source>
        <dbReference type="ARBA" id="ARBA00023157"/>
    </source>
</evidence>
<dbReference type="PANTHER" id="PTHR13887:SF14">
    <property type="entry name" value="DISULFIDE BOND FORMATION PROTEIN D"/>
    <property type="match status" value="1"/>
</dbReference>
<dbReference type="RefSeq" id="WP_099953280.1">
    <property type="nucleotide sequence ID" value="NZ_CP028843.1"/>
</dbReference>
<evidence type="ECO:0000259" key="7">
    <source>
        <dbReference type="PROSITE" id="PS51352"/>
    </source>
</evidence>
<evidence type="ECO:0000256" key="2">
    <source>
        <dbReference type="ARBA" id="ARBA00023002"/>
    </source>
</evidence>
<dbReference type="SUPFAM" id="SSF52833">
    <property type="entry name" value="Thioredoxin-like"/>
    <property type="match status" value="1"/>
</dbReference>
<proteinExistence type="predicted"/>
<keyword evidence="4" id="KW-0676">Redox-active center</keyword>
<dbReference type="InterPro" id="IPR013766">
    <property type="entry name" value="Thioredoxin_domain"/>
</dbReference>
<dbReference type="Proteomes" id="UP000244755">
    <property type="component" value="Chromosome 1"/>
</dbReference>
<dbReference type="InterPro" id="IPR041205">
    <property type="entry name" value="ScsC_N"/>
</dbReference>
<dbReference type="OrthoDB" id="9780147at2"/>
<dbReference type="Pfam" id="PF01323">
    <property type="entry name" value="DSBA"/>
    <property type="match status" value="1"/>
</dbReference>
<feature type="region of interest" description="Disordered" evidence="5">
    <location>
        <begin position="25"/>
        <end position="51"/>
    </location>
</feature>
<dbReference type="CDD" id="cd03023">
    <property type="entry name" value="DsbA_Com1_like"/>
    <property type="match status" value="1"/>
</dbReference>
<dbReference type="GO" id="GO:0016491">
    <property type="term" value="F:oxidoreductase activity"/>
    <property type="evidence" value="ECO:0007669"/>
    <property type="project" value="UniProtKB-KW"/>
</dbReference>
<feature type="compositionally biased region" description="Low complexity" evidence="5">
    <location>
        <begin position="25"/>
        <end position="44"/>
    </location>
</feature>
<evidence type="ECO:0000313" key="8">
    <source>
        <dbReference type="EMBL" id="AWB21406.1"/>
    </source>
</evidence>
<dbReference type="PANTHER" id="PTHR13887">
    <property type="entry name" value="GLUTATHIONE S-TRANSFERASE KAPPA"/>
    <property type="match status" value="1"/>
</dbReference>
<dbReference type="EMBL" id="CP028843">
    <property type="protein sequence ID" value="AWB21406.1"/>
    <property type="molecule type" value="Genomic_DNA"/>
</dbReference>
<feature type="signal peptide" evidence="6">
    <location>
        <begin position="1"/>
        <end position="20"/>
    </location>
</feature>
<keyword evidence="3" id="KW-1015">Disulfide bond</keyword>
<organism evidence="8 9">
    <name type="scientific">Methylobacterium currus</name>
    <dbReference type="NCBI Taxonomy" id="2051553"/>
    <lineage>
        <taxon>Bacteria</taxon>
        <taxon>Pseudomonadati</taxon>
        <taxon>Pseudomonadota</taxon>
        <taxon>Alphaproteobacteria</taxon>
        <taxon>Hyphomicrobiales</taxon>
        <taxon>Methylobacteriaceae</taxon>
        <taxon>Methylobacterium</taxon>
    </lineage>
</organism>
<evidence type="ECO:0000313" key="9">
    <source>
        <dbReference type="Proteomes" id="UP000244755"/>
    </source>
</evidence>
<evidence type="ECO:0000256" key="5">
    <source>
        <dbReference type="SAM" id="MobiDB-lite"/>
    </source>
</evidence>
<reference evidence="8 9" key="1">
    <citation type="submission" date="2018-04" db="EMBL/GenBank/DDBJ databases">
        <title>Methylobacterium sp. PR1016A genome.</title>
        <authorList>
            <person name="Park W."/>
        </authorList>
    </citation>
    <scope>NUCLEOTIDE SEQUENCE [LARGE SCALE GENOMIC DNA]</scope>
    <source>
        <strain evidence="8 9">PR1016A</strain>
    </source>
</reference>
<keyword evidence="2" id="KW-0560">Oxidoreductase</keyword>
<dbReference type="InterPro" id="IPR001853">
    <property type="entry name" value="DSBA-like_thioredoxin_dom"/>
</dbReference>
<gene>
    <name evidence="8" type="ORF">DA075_11155</name>
</gene>
<dbReference type="Gene3D" id="3.40.30.10">
    <property type="entry name" value="Glutaredoxin"/>
    <property type="match status" value="1"/>
</dbReference>
<feature type="chain" id="PRO_5015362068" evidence="6">
    <location>
        <begin position="21"/>
        <end position="275"/>
    </location>
</feature>
<dbReference type="InterPro" id="IPR036249">
    <property type="entry name" value="Thioredoxin-like_sf"/>
</dbReference>